<evidence type="ECO:0000313" key="1">
    <source>
        <dbReference type="EMBL" id="EJU20360.1"/>
    </source>
</evidence>
<dbReference type="RefSeq" id="WP_009531574.1">
    <property type="nucleotide sequence ID" value="NZ_ALNK01000036.1"/>
</dbReference>
<proteinExistence type="predicted"/>
<dbReference type="Pfam" id="PF07275">
    <property type="entry name" value="ArdA"/>
    <property type="match status" value="1"/>
</dbReference>
<protein>
    <submittedName>
        <fullName evidence="1">Antirestriction protein ArdA</fullName>
    </submittedName>
</protein>
<sequence length="108" mass="12979">MKSTEAYEELQRLTKKLKLSSISELEELGEDIYDELINFFKNIDNIEVYEDTSDLDEYGRRLIDRLNIDIADEIKNYINYEAYAENYLEKTKKCYVCKYGNLYIYPEK</sequence>
<organism evidence="1 2">
    <name type="scientific">Peptoanaerobacter stomatis</name>
    <dbReference type="NCBI Taxonomy" id="796937"/>
    <lineage>
        <taxon>Bacteria</taxon>
        <taxon>Bacillati</taxon>
        <taxon>Bacillota</taxon>
        <taxon>Clostridia</taxon>
        <taxon>Peptostreptococcales</taxon>
        <taxon>Filifactoraceae</taxon>
        <taxon>Peptoanaerobacter</taxon>
    </lineage>
</organism>
<dbReference type="InterPro" id="IPR041893">
    <property type="entry name" value="ArdA_dom3"/>
</dbReference>
<keyword evidence="2" id="KW-1185">Reference proteome</keyword>
<dbReference type="Proteomes" id="UP000005244">
    <property type="component" value="Unassembled WGS sequence"/>
</dbReference>
<dbReference type="AlphaFoldDB" id="J6H4T9"/>
<comment type="caution">
    <text evidence="1">The sequence shown here is derived from an EMBL/GenBank/DDBJ whole genome shotgun (WGS) entry which is preliminary data.</text>
</comment>
<gene>
    <name evidence="1" type="ORF">HMPREF1143_0095</name>
</gene>
<accession>J6H4T9</accession>
<evidence type="ECO:0000313" key="2">
    <source>
        <dbReference type="Proteomes" id="UP000005244"/>
    </source>
</evidence>
<name>J6H4T9_9FIRM</name>
<dbReference type="InterPro" id="IPR009899">
    <property type="entry name" value="ArdA"/>
</dbReference>
<dbReference type="EMBL" id="ALNK01000036">
    <property type="protein sequence ID" value="EJU20360.1"/>
    <property type="molecule type" value="Genomic_DNA"/>
</dbReference>
<dbReference type="Gene3D" id="1.10.10.1190">
    <property type="entry name" value="Antirestriction protein ArdA, domain 3"/>
    <property type="match status" value="1"/>
</dbReference>
<reference evidence="1 2" key="1">
    <citation type="submission" date="2012-07" db="EMBL/GenBank/DDBJ databases">
        <authorList>
            <person name="Durkin A.S."/>
            <person name="McCorrison J."/>
            <person name="Torralba M."/>
            <person name="Gillis M."/>
            <person name="Methe B."/>
            <person name="Sutton G."/>
            <person name="Nelson K.E."/>
        </authorList>
    </citation>
    <scope>NUCLEOTIDE SEQUENCE [LARGE SCALE GENOMIC DNA]</scope>
    <source>
        <strain evidence="1 2">OBRC8</strain>
    </source>
</reference>